<proteinExistence type="predicted"/>
<dbReference type="STRING" id="1247936.BN2475_40030"/>
<sequence length="198" mass="21949">MDRTARSCCEVVMRVAPRRRPCRQRGARARIHHKMRGFLSCRRCPSPARERKFIALTTVPRSRTSDFVGAKCIAQPDELASFESNHVETAYGRLLQTAAAGGQVVLRRTHDAPFLLPADARHRAAIPALRTCANFDEDQRAVAIAHHEIDLAAWARHIARDEPQTLALQKLSRTRLESVTDELGPAGPRKVVPAGGHA</sequence>
<gene>
    <name evidence="2" type="ORF">BN2475_40030</name>
</gene>
<evidence type="ECO:0000313" key="3">
    <source>
        <dbReference type="Proteomes" id="UP000187012"/>
    </source>
</evidence>
<keyword evidence="3" id="KW-1185">Reference proteome</keyword>
<feature type="region of interest" description="Disordered" evidence="1">
    <location>
        <begin position="179"/>
        <end position="198"/>
    </location>
</feature>
<organism evidence="2 3">
    <name type="scientific">Paraburkholderia ribeironis</name>
    <dbReference type="NCBI Taxonomy" id="1247936"/>
    <lineage>
        <taxon>Bacteria</taxon>
        <taxon>Pseudomonadati</taxon>
        <taxon>Pseudomonadota</taxon>
        <taxon>Betaproteobacteria</taxon>
        <taxon>Burkholderiales</taxon>
        <taxon>Burkholderiaceae</taxon>
        <taxon>Paraburkholderia</taxon>
    </lineage>
</organism>
<evidence type="ECO:0000313" key="2">
    <source>
        <dbReference type="EMBL" id="SIT35169.1"/>
    </source>
</evidence>
<protein>
    <submittedName>
        <fullName evidence="2">Uncharacterized protein</fullName>
    </submittedName>
</protein>
<name>A0A1N7RJ93_9BURK</name>
<evidence type="ECO:0000256" key="1">
    <source>
        <dbReference type="SAM" id="MobiDB-lite"/>
    </source>
</evidence>
<dbReference type="EMBL" id="CYGX02000004">
    <property type="protein sequence ID" value="SIT35169.1"/>
    <property type="molecule type" value="Genomic_DNA"/>
</dbReference>
<dbReference type="AlphaFoldDB" id="A0A1N7RJ93"/>
<dbReference type="Proteomes" id="UP000187012">
    <property type="component" value="Unassembled WGS sequence"/>
</dbReference>
<reference evidence="2 3" key="1">
    <citation type="submission" date="2016-12" db="EMBL/GenBank/DDBJ databases">
        <authorList>
            <person name="Song W.-J."/>
            <person name="Kurnit D.M."/>
        </authorList>
    </citation>
    <scope>NUCLEOTIDE SEQUENCE [LARGE SCALE GENOMIC DNA]</scope>
    <source>
        <strain evidence="2 3">STM7296</strain>
    </source>
</reference>
<accession>A0A1N7RJ93</accession>